<dbReference type="InterPro" id="IPR013324">
    <property type="entry name" value="RNA_pol_sigma_r3/r4-like"/>
</dbReference>
<dbReference type="PANTHER" id="PTHR43133">
    <property type="entry name" value="RNA POLYMERASE ECF-TYPE SIGMA FACTO"/>
    <property type="match status" value="1"/>
</dbReference>
<dbReference type="EMBL" id="MKVH01000020">
    <property type="protein sequence ID" value="OJX57972.1"/>
    <property type="molecule type" value="Genomic_DNA"/>
</dbReference>
<dbReference type="SUPFAM" id="SSF88659">
    <property type="entry name" value="Sigma3 and sigma4 domains of RNA polymerase sigma factors"/>
    <property type="match status" value="1"/>
</dbReference>
<protein>
    <recommendedName>
        <fullName evidence="9">RNA polymerase sigma factor 70 region 4 type 2 domain-containing protein</fullName>
    </recommendedName>
</protein>
<dbReference type="InterPro" id="IPR039425">
    <property type="entry name" value="RNA_pol_sigma-70-like"/>
</dbReference>
<dbReference type="STRING" id="1895771.BGO89_06115"/>
<comment type="caution">
    <text evidence="7">The sequence shown here is derived from an EMBL/GenBank/DDBJ whole genome shotgun (WGS) entry which is preliminary data.</text>
</comment>
<feature type="domain" description="RNA polymerase sigma-70 region 2" evidence="5">
    <location>
        <begin position="13"/>
        <end position="80"/>
    </location>
</feature>
<dbReference type="InterPro" id="IPR036388">
    <property type="entry name" value="WH-like_DNA-bd_sf"/>
</dbReference>
<evidence type="ECO:0000259" key="6">
    <source>
        <dbReference type="Pfam" id="PF08281"/>
    </source>
</evidence>
<dbReference type="NCBIfam" id="TIGR02937">
    <property type="entry name" value="sigma70-ECF"/>
    <property type="match status" value="1"/>
</dbReference>
<proteinExistence type="inferred from homology"/>
<dbReference type="Gene3D" id="1.10.10.10">
    <property type="entry name" value="Winged helix-like DNA-binding domain superfamily/Winged helix DNA-binding domain"/>
    <property type="match status" value="1"/>
</dbReference>
<evidence type="ECO:0000256" key="2">
    <source>
        <dbReference type="ARBA" id="ARBA00023015"/>
    </source>
</evidence>
<feature type="domain" description="RNA polymerase sigma factor 70 region 4 type 2" evidence="6">
    <location>
        <begin position="106"/>
        <end position="155"/>
    </location>
</feature>
<dbReference type="GO" id="GO:0003677">
    <property type="term" value="F:DNA binding"/>
    <property type="evidence" value="ECO:0007669"/>
    <property type="project" value="InterPro"/>
</dbReference>
<evidence type="ECO:0000256" key="4">
    <source>
        <dbReference type="ARBA" id="ARBA00023163"/>
    </source>
</evidence>
<organism evidence="7 8">
    <name type="scientific">Candidatus Kapaibacterium thiocyanatum</name>
    <dbReference type="NCBI Taxonomy" id="1895771"/>
    <lineage>
        <taxon>Bacteria</taxon>
        <taxon>Pseudomonadati</taxon>
        <taxon>Candidatus Kapaibacteriota</taxon>
        <taxon>Candidatus Kapaibacteriia</taxon>
        <taxon>Candidatus Kapaibacteriales</taxon>
        <taxon>Candidatus Kapaibacteriaceae</taxon>
        <taxon>Candidatus Kapaibacterium</taxon>
    </lineage>
</organism>
<evidence type="ECO:0000259" key="5">
    <source>
        <dbReference type="Pfam" id="PF04542"/>
    </source>
</evidence>
<dbReference type="Pfam" id="PF08281">
    <property type="entry name" value="Sigma70_r4_2"/>
    <property type="match status" value="1"/>
</dbReference>
<dbReference type="GO" id="GO:0006352">
    <property type="term" value="P:DNA-templated transcription initiation"/>
    <property type="evidence" value="ECO:0007669"/>
    <property type="project" value="InterPro"/>
</dbReference>
<evidence type="ECO:0000256" key="1">
    <source>
        <dbReference type="ARBA" id="ARBA00010641"/>
    </source>
</evidence>
<evidence type="ECO:0000313" key="8">
    <source>
        <dbReference type="Proteomes" id="UP000184233"/>
    </source>
</evidence>
<dbReference type="InterPro" id="IPR007627">
    <property type="entry name" value="RNA_pol_sigma70_r2"/>
</dbReference>
<keyword evidence="3" id="KW-0731">Sigma factor</keyword>
<evidence type="ECO:0000256" key="3">
    <source>
        <dbReference type="ARBA" id="ARBA00023082"/>
    </source>
</evidence>
<dbReference type="Proteomes" id="UP000184233">
    <property type="component" value="Unassembled WGS sequence"/>
</dbReference>
<dbReference type="Pfam" id="PF04542">
    <property type="entry name" value="Sigma70_r2"/>
    <property type="match status" value="1"/>
</dbReference>
<dbReference type="InterPro" id="IPR013325">
    <property type="entry name" value="RNA_pol_sigma_r2"/>
</dbReference>
<reference evidence="7 8" key="1">
    <citation type="submission" date="2016-09" db="EMBL/GenBank/DDBJ databases">
        <title>Genome-resolved meta-omics ties microbial dynamics to process performance in biotechnology for thiocyanate degradation.</title>
        <authorList>
            <person name="Kantor R.S."/>
            <person name="Huddy R.J."/>
            <person name="Iyer R."/>
            <person name="Thomas B.C."/>
            <person name="Brown C.T."/>
            <person name="Anantharaman K."/>
            <person name="Tringe S."/>
            <person name="Hettich R.L."/>
            <person name="Harrison S.T."/>
            <person name="Banfield J.F."/>
        </authorList>
    </citation>
    <scope>NUCLEOTIDE SEQUENCE [LARGE SCALE GENOMIC DNA]</scope>
    <source>
        <strain evidence="7">59-99</strain>
    </source>
</reference>
<keyword evidence="4" id="KW-0804">Transcription</keyword>
<sequence length="167" mass="19767">MPNETPQERFMRLYRPVQERVERFALHLTRHRQDARELVAQTLATAYEGMAGMRDEAAFLSYLFTIARRTWYHQRRRQQREVATAPEDLTVLFDDVDPSLRTEVRLIYEAMERLPDEQREALILFEVMGFPIHDIARMQESTVSAVKVRLHRARQSVRASIREVPNV</sequence>
<dbReference type="GO" id="GO:0016987">
    <property type="term" value="F:sigma factor activity"/>
    <property type="evidence" value="ECO:0007669"/>
    <property type="project" value="UniProtKB-KW"/>
</dbReference>
<keyword evidence="2" id="KW-0805">Transcription regulation</keyword>
<evidence type="ECO:0000313" key="7">
    <source>
        <dbReference type="EMBL" id="OJX57972.1"/>
    </source>
</evidence>
<evidence type="ECO:0008006" key="9">
    <source>
        <dbReference type="Google" id="ProtNLM"/>
    </source>
</evidence>
<dbReference type="Gene3D" id="1.10.1740.10">
    <property type="match status" value="1"/>
</dbReference>
<dbReference type="InterPro" id="IPR013249">
    <property type="entry name" value="RNA_pol_sigma70_r4_t2"/>
</dbReference>
<dbReference type="PANTHER" id="PTHR43133:SF25">
    <property type="entry name" value="RNA POLYMERASE SIGMA FACTOR RFAY-RELATED"/>
    <property type="match status" value="1"/>
</dbReference>
<dbReference type="AlphaFoldDB" id="A0A1M3KZG3"/>
<dbReference type="SUPFAM" id="SSF88946">
    <property type="entry name" value="Sigma2 domain of RNA polymerase sigma factors"/>
    <property type="match status" value="1"/>
</dbReference>
<dbReference type="InterPro" id="IPR014284">
    <property type="entry name" value="RNA_pol_sigma-70_dom"/>
</dbReference>
<gene>
    <name evidence="7" type="ORF">BGO89_06115</name>
</gene>
<accession>A0A1M3KZG3</accession>
<name>A0A1M3KZG3_9BACT</name>
<comment type="similarity">
    <text evidence="1">Belongs to the sigma-70 factor family. ECF subfamily.</text>
</comment>